<feature type="domain" description="eCIS core" evidence="1">
    <location>
        <begin position="24"/>
        <end position="100"/>
    </location>
</feature>
<dbReference type="Proteomes" id="UP000315700">
    <property type="component" value="Chromosome"/>
</dbReference>
<organism evidence="2 3">
    <name type="scientific">Caulifigura coniformis</name>
    <dbReference type="NCBI Taxonomy" id="2527983"/>
    <lineage>
        <taxon>Bacteria</taxon>
        <taxon>Pseudomonadati</taxon>
        <taxon>Planctomycetota</taxon>
        <taxon>Planctomycetia</taxon>
        <taxon>Planctomycetales</taxon>
        <taxon>Planctomycetaceae</taxon>
        <taxon>Caulifigura</taxon>
    </lineage>
</organism>
<dbReference type="RefSeq" id="WP_145033954.1">
    <property type="nucleotide sequence ID" value="NZ_CP036271.1"/>
</dbReference>
<evidence type="ECO:0000313" key="2">
    <source>
        <dbReference type="EMBL" id="QDT56483.1"/>
    </source>
</evidence>
<evidence type="ECO:0000313" key="3">
    <source>
        <dbReference type="Proteomes" id="UP000315700"/>
    </source>
</evidence>
<name>A0A517SK30_9PLAN</name>
<keyword evidence="3" id="KW-1185">Reference proteome</keyword>
<evidence type="ECO:0000259" key="1">
    <source>
        <dbReference type="Pfam" id="PF13699"/>
    </source>
</evidence>
<dbReference type="OrthoDB" id="292792at2"/>
<protein>
    <recommendedName>
        <fullName evidence="1">eCIS core domain-containing protein</fullName>
    </recommendedName>
</protein>
<dbReference type="KEGG" id="ccos:Pan44_45370"/>
<dbReference type="AlphaFoldDB" id="A0A517SK30"/>
<dbReference type="EMBL" id="CP036271">
    <property type="protein sequence ID" value="QDT56483.1"/>
    <property type="molecule type" value="Genomic_DNA"/>
</dbReference>
<proteinExistence type="predicted"/>
<dbReference type="Pfam" id="PF13699">
    <property type="entry name" value="eCIS_core"/>
    <property type="match status" value="1"/>
</dbReference>
<dbReference type="InterPro" id="IPR025295">
    <property type="entry name" value="eCIS_core_dom"/>
</dbReference>
<accession>A0A517SK30</accession>
<reference evidence="2 3" key="1">
    <citation type="submission" date="2019-02" db="EMBL/GenBank/DDBJ databases">
        <title>Deep-cultivation of Planctomycetes and their phenomic and genomic characterization uncovers novel biology.</title>
        <authorList>
            <person name="Wiegand S."/>
            <person name="Jogler M."/>
            <person name="Boedeker C."/>
            <person name="Pinto D."/>
            <person name="Vollmers J."/>
            <person name="Rivas-Marin E."/>
            <person name="Kohn T."/>
            <person name="Peeters S.H."/>
            <person name="Heuer A."/>
            <person name="Rast P."/>
            <person name="Oberbeckmann S."/>
            <person name="Bunk B."/>
            <person name="Jeske O."/>
            <person name="Meyerdierks A."/>
            <person name="Storesund J.E."/>
            <person name="Kallscheuer N."/>
            <person name="Luecker S."/>
            <person name="Lage O.M."/>
            <person name="Pohl T."/>
            <person name="Merkel B.J."/>
            <person name="Hornburger P."/>
            <person name="Mueller R.-W."/>
            <person name="Bruemmer F."/>
            <person name="Labrenz M."/>
            <person name="Spormann A.M."/>
            <person name="Op den Camp H."/>
            <person name="Overmann J."/>
            <person name="Amann R."/>
            <person name="Jetten M.S.M."/>
            <person name="Mascher T."/>
            <person name="Medema M.H."/>
            <person name="Devos D.P."/>
            <person name="Kaster A.-K."/>
            <person name="Ovreas L."/>
            <person name="Rohde M."/>
            <person name="Galperin M.Y."/>
            <person name="Jogler C."/>
        </authorList>
    </citation>
    <scope>NUCLEOTIDE SEQUENCE [LARGE SCALE GENOMIC DNA]</scope>
    <source>
        <strain evidence="2 3">Pan44</strain>
    </source>
</reference>
<gene>
    <name evidence="2" type="ORF">Pan44_45370</name>
</gene>
<dbReference type="InParanoid" id="A0A517SK30"/>
<sequence length="576" mass="61587">MFLDGLSVGQRSLISRAIQRNGRPIPAKIRAQLSRFFDRDFGNVRLHTGPSAARAARALNARAFAIGEHIGFAAGEFQLQSASGALLLAHELAHICQQGNSDGRSLEGELEPDCERAAESLASMFLHGLRADPGLMKLTAPHGSVQLHPGHPPGDAPCPGPPEWIDITSLRPMELWLPANMAIEAAYLADPRFKGHAILLGSQFNVGPGKEIRMPAGTPNRKLADQFLAQFKGIVNQLAPDIIDFTDRAFYEFKTRGFIAQGIAQLASYYRLINQIRISIGVVEGGPEWQPSNSYWIPPHSLPFPSDVRNKLVCTELTDYTIPSRQGLVIYGVKRRVTDEERKRIRMFAAAAAAIVEIAADFAAMAEAMQAVVRRQLKEANPEQEFRIVASNSFYETIVELARKAAMARTLQQLQVQGFDLRNPVLQLRSFGWSIVGLAEGTHAVIGITLYAAASLPLILGVGAVGGAGAAGAGGASAATGLTAAEIAQILGGGKAANDVLQPAVAAAVLLYVAGKTSTAQASQWKDVSTVQLVPVEKVEPPGNFADGRNVTVNGQPFREIARVQAGDGLGALQNP</sequence>